<organism evidence="1 2">
    <name type="scientific">Apiospora aurea</name>
    <dbReference type="NCBI Taxonomy" id="335848"/>
    <lineage>
        <taxon>Eukaryota</taxon>
        <taxon>Fungi</taxon>
        <taxon>Dikarya</taxon>
        <taxon>Ascomycota</taxon>
        <taxon>Pezizomycotina</taxon>
        <taxon>Sordariomycetes</taxon>
        <taxon>Xylariomycetidae</taxon>
        <taxon>Amphisphaeriales</taxon>
        <taxon>Apiosporaceae</taxon>
        <taxon>Apiospora</taxon>
    </lineage>
</organism>
<dbReference type="Proteomes" id="UP001391051">
    <property type="component" value="Unassembled WGS sequence"/>
</dbReference>
<sequence length="88" mass="9483">MFPSLEYGLPLLARQQRQLAVGAQVHQAVHAGSHEVLAVPVHRYMAPWSTPCAGVSSYSVMTGVQTPAGRGFALGSEARELLLIVREQ</sequence>
<dbReference type="GeneID" id="92077011"/>
<name>A0ABR1QDE6_9PEZI</name>
<accession>A0ABR1QDE6</accession>
<evidence type="ECO:0000313" key="1">
    <source>
        <dbReference type="EMBL" id="KAK7951999.1"/>
    </source>
</evidence>
<reference evidence="1 2" key="1">
    <citation type="submission" date="2023-01" db="EMBL/GenBank/DDBJ databases">
        <title>Analysis of 21 Apiospora genomes using comparative genomics revels a genus with tremendous synthesis potential of carbohydrate active enzymes and secondary metabolites.</title>
        <authorList>
            <person name="Sorensen T."/>
        </authorList>
    </citation>
    <scope>NUCLEOTIDE SEQUENCE [LARGE SCALE GENOMIC DNA]</scope>
    <source>
        <strain evidence="1 2">CBS 24483</strain>
    </source>
</reference>
<proteinExistence type="predicted"/>
<comment type="caution">
    <text evidence="1">The sequence shown here is derived from an EMBL/GenBank/DDBJ whole genome shotgun (WGS) entry which is preliminary data.</text>
</comment>
<dbReference type="EMBL" id="JAQQWE010000005">
    <property type="protein sequence ID" value="KAK7951999.1"/>
    <property type="molecule type" value="Genomic_DNA"/>
</dbReference>
<keyword evidence="2" id="KW-1185">Reference proteome</keyword>
<protein>
    <submittedName>
        <fullName evidence="1">Uncharacterized protein</fullName>
    </submittedName>
</protein>
<gene>
    <name evidence="1" type="ORF">PG986_007727</name>
</gene>
<dbReference type="RefSeq" id="XP_066700061.1">
    <property type="nucleotide sequence ID" value="XM_066843949.1"/>
</dbReference>
<evidence type="ECO:0000313" key="2">
    <source>
        <dbReference type="Proteomes" id="UP001391051"/>
    </source>
</evidence>